<reference evidence="3" key="1">
    <citation type="submission" date="2016-11" db="UniProtKB">
        <authorList>
            <consortium name="WormBaseParasite"/>
        </authorList>
    </citation>
    <scope>IDENTIFICATION</scope>
</reference>
<feature type="region of interest" description="Disordered" evidence="1">
    <location>
        <begin position="41"/>
        <end position="63"/>
    </location>
</feature>
<keyword evidence="2" id="KW-1185">Reference proteome</keyword>
<protein>
    <submittedName>
        <fullName evidence="3">Uncharacterized protein</fullName>
    </submittedName>
</protein>
<organism evidence="2 3">
    <name type="scientific">Steinernema glaseri</name>
    <dbReference type="NCBI Taxonomy" id="37863"/>
    <lineage>
        <taxon>Eukaryota</taxon>
        <taxon>Metazoa</taxon>
        <taxon>Ecdysozoa</taxon>
        <taxon>Nematoda</taxon>
        <taxon>Chromadorea</taxon>
        <taxon>Rhabditida</taxon>
        <taxon>Tylenchina</taxon>
        <taxon>Panagrolaimomorpha</taxon>
        <taxon>Strongyloidoidea</taxon>
        <taxon>Steinernematidae</taxon>
        <taxon>Steinernema</taxon>
    </lineage>
</organism>
<proteinExistence type="predicted"/>
<evidence type="ECO:0000313" key="3">
    <source>
        <dbReference type="WBParaSite" id="L893_g13046.t1"/>
    </source>
</evidence>
<dbReference type="AlphaFoldDB" id="A0A1I7Y5V1"/>
<accession>A0A1I7Y5V1</accession>
<dbReference type="WBParaSite" id="L893_g13046.t1">
    <property type="protein sequence ID" value="L893_g13046.t1"/>
    <property type="gene ID" value="L893_g13046"/>
</dbReference>
<evidence type="ECO:0000313" key="2">
    <source>
        <dbReference type="Proteomes" id="UP000095287"/>
    </source>
</evidence>
<name>A0A1I7Y5V1_9BILA</name>
<dbReference type="Proteomes" id="UP000095287">
    <property type="component" value="Unplaced"/>
</dbReference>
<evidence type="ECO:0000256" key="1">
    <source>
        <dbReference type="SAM" id="MobiDB-lite"/>
    </source>
</evidence>
<sequence>MFSWEKKKERKLGKIVKVTHWEETQQEFLCSPPVSLAAGGAHSRSPNCHKSARRRHSRIGPESAGYRQIAASPMCAPASTTCGASTFPSAQLDLLVRSLRVINCRSSASRNTLPADTNLTDAFC</sequence>